<evidence type="ECO:0000313" key="2">
    <source>
        <dbReference type="EMBL" id="KAF5397405.1"/>
    </source>
</evidence>
<feature type="region of interest" description="Disordered" evidence="1">
    <location>
        <begin position="382"/>
        <end position="404"/>
    </location>
</feature>
<gene>
    <name evidence="2" type="ORF">PHET_09210</name>
</gene>
<dbReference type="EMBL" id="LUCH01006316">
    <property type="protein sequence ID" value="KAF5397405.1"/>
    <property type="molecule type" value="Genomic_DNA"/>
</dbReference>
<keyword evidence="3" id="KW-1185">Reference proteome</keyword>
<dbReference type="AlphaFoldDB" id="A0A8J4WNN7"/>
<feature type="region of interest" description="Disordered" evidence="1">
    <location>
        <begin position="254"/>
        <end position="273"/>
    </location>
</feature>
<feature type="compositionally biased region" description="Polar residues" evidence="1">
    <location>
        <begin position="382"/>
        <end position="403"/>
    </location>
</feature>
<name>A0A8J4WNN7_9TREM</name>
<proteinExistence type="predicted"/>
<feature type="compositionally biased region" description="Polar residues" evidence="1">
    <location>
        <begin position="223"/>
        <end position="234"/>
    </location>
</feature>
<dbReference type="Proteomes" id="UP000748531">
    <property type="component" value="Unassembled WGS sequence"/>
</dbReference>
<dbReference type="OrthoDB" id="346907at2759"/>
<organism evidence="2 3">
    <name type="scientific">Paragonimus heterotremus</name>
    <dbReference type="NCBI Taxonomy" id="100268"/>
    <lineage>
        <taxon>Eukaryota</taxon>
        <taxon>Metazoa</taxon>
        <taxon>Spiralia</taxon>
        <taxon>Lophotrochozoa</taxon>
        <taxon>Platyhelminthes</taxon>
        <taxon>Trematoda</taxon>
        <taxon>Digenea</taxon>
        <taxon>Plagiorchiida</taxon>
        <taxon>Troglotremata</taxon>
        <taxon>Troglotrematidae</taxon>
        <taxon>Paragonimus</taxon>
    </lineage>
</organism>
<accession>A0A8J4WNN7</accession>
<feature type="compositionally biased region" description="Basic and acidic residues" evidence="1">
    <location>
        <begin position="201"/>
        <end position="222"/>
    </location>
</feature>
<sequence>MLQLNHLEQAHELEKVCNWKSAYESYLRGLSYLVAAVEYEISPKPREELKQLTVQCFKQAEIIKARLKNERECDSRPVRPPVSAKFVSPSSTSVSETYFKPTTIKSVAQVSTSRTAPPRPPLPPSLSYANQSVVHFTRNSQTKPPKTDVQSPEPSSSSLMGYLKSFFYSNSASSGPSPQLESQTSALIETPTLPAASSAETNDRTGPRELPLDADVSSEKHSSTAQPFGSIASASQDPLANNFITGCLSFSDDSVPEVDSESNSSPHSSDAQCLEEPFQPLVPGKHIPGMSSFANQQPKFFSPCPNSHPHNEASKDVMPTLLSSAPGLSQLSSTSSVHSLPADQLSADSNTAGMQCSMKVAPALTGESASYEALSATVTNPDKTLTDFSSHPPSKSVDGQDTQPPIEMTKSMCDSSEKQYLDVLDNVEDFYALVRFVSLSFSPFFHCVSSTPPSVE</sequence>
<evidence type="ECO:0000256" key="1">
    <source>
        <dbReference type="SAM" id="MobiDB-lite"/>
    </source>
</evidence>
<evidence type="ECO:0008006" key="4">
    <source>
        <dbReference type="Google" id="ProtNLM"/>
    </source>
</evidence>
<evidence type="ECO:0000313" key="3">
    <source>
        <dbReference type="Proteomes" id="UP000748531"/>
    </source>
</evidence>
<reference evidence="2" key="1">
    <citation type="submission" date="2019-05" db="EMBL/GenBank/DDBJ databases">
        <title>Annotation for the trematode Paragonimus heterotremus.</title>
        <authorList>
            <person name="Choi Y.-J."/>
        </authorList>
    </citation>
    <scope>NUCLEOTIDE SEQUENCE</scope>
    <source>
        <strain evidence="2">LC</strain>
    </source>
</reference>
<protein>
    <recommendedName>
        <fullName evidence="4">MIT domain-containing protein</fullName>
    </recommendedName>
</protein>
<feature type="region of interest" description="Disordered" evidence="1">
    <location>
        <begin position="192"/>
        <end position="234"/>
    </location>
</feature>
<comment type="caution">
    <text evidence="2">The sequence shown here is derived from an EMBL/GenBank/DDBJ whole genome shotgun (WGS) entry which is preliminary data.</text>
</comment>
<dbReference type="InterPro" id="IPR036181">
    <property type="entry name" value="MIT_dom_sf"/>
</dbReference>
<dbReference type="Gene3D" id="1.20.58.80">
    <property type="entry name" value="Phosphotransferase system, lactose/cellobiose-type IIA subunit"/>
    <property type="match status" value="1"/>
</dbReference>
<dbReference type="SUPFAM" id="SSF116846">
    <property type="entry name" value="MIT domain"/>
    <property type="match status" value="1"/>
</dbReference>
<feature type="region of interest" description="Disordered" evidence="1">
    <location>
        <begin position="108"/>
        <end position="127"/>
    </location>
</feature>